<dbReference type="EMBL" id="LASV01000329">
    <property type="protein sequence ID" value="KKA19680.1"/>
    <property type="molecule type" value="Genomic_DNA"/>
</dbReference>
<dbReference type="InterPro" id="IPR051209">
    <property type="entry name" value="FAD-bind_Monooxygenase_sf"/>
</dbReference>
<evidence type="ECO:0000256" key="3">
    <source>
        <dbReference type="ARBA" id="ARBA00022630"/>
    </source>
</evidence>
<evidence type="ECO:0000256" key="1">
    <source>
        <dbReference type="ARBA" id="ARBA00001974"/>
    </source>
</evidence>
<sequence length="546" mass="61911">MHAHKDTPERSASVSSRPRGRGQDSSQLGIICVGAGYSGLTLAHKVKHELKLEDVIDLVIYEKNPEIGGTWYENRYPGVACDVPAHAYTFLFEGNPDWSHFYASGPEIRAYMQRTVRKWNLNDRVQFNSRVMEAIWDEDASKWRLKIDQNGLIKEDEAEILVNATGFLNKWTWPEINGLWEFKGKLVHTACWDESYDWTNKRVAVIGNGSSGIQCVAAMQPKVSKLVNYVRNPTWISMNFCADKTKDGSNFAYTEEERRRFRGGSKGPLRGAQRAGSQDLLQALSKQQMEEQMKGIPDASIAKRMIPEFRPGCRRLTPGDGYLEAFHQPNARMCWEPIERITATGIRTADGAEEGFDLIVCATGFDTSFIPPWKQVGRDGAVLDERWKDNPEAFFAVQVDGMPNYFMFNGPNCPISHGSVLTQVSFTCDYILRWAGKMATEDIASIDVKKEAVDDYNVWAQEFLKRTVWADDCRSWYKNGKRTGQVTGVYPGSLLHFKECLERIGGEHFNIRYRSLNRFRCLGNGQTVGERGGQGDLAYYMEDVTM</sequence>
<dbReference type="RefSeq" id="XP_013326292.1">
    <property type="nucleotide sequence ID" value="XM_013470838.1"/>
</dbReference>
<keyword evidence="7" id="KW-1185">Reference proteome</keyword>
<evidence type="ECO:0000256" key="5">
    <source>
        <dbReference type="SAM" id="MobiDB-lite"/>
    </source>
</evidence>
<comment type="cofactor">
    <cofactor evidence="1">
        <name>FAD</name>
        <dbReference type="ChEBI" id="CHEBI:57692"/>
    </cofactor>
</comment>
<comment type="similarity">
    <text evidence="2">Belongs to the FAD-binding monooxygenase family.</text>
</comment>
<dbReference type="Gene3D" id="3.50.50.60">
    <property type="entry name" value="FAD/NAD(P)-binding domain"/>
    <property type="match status" value="2"/>
</dbReference>
<reference evidence="6 7" key="1">
    <citation type="submission" date="2015-04" db="EMBL/GenBank/DDBJ databases">
        <authorList>
            <person name="Heijne W.H."/>
            <person name="Fedorova N.D."/>
            <person name="Nierman W.C."/>
            <person name="Vollebregt A.W."/>
            <person name="Zhao Z."/>
            <person name="Wu L."/>
            <person name="Kumar M."/>
            <person name="Stam H."/>
            <person name="van den Berg M.A."/>
            <person name="Pel H.J."/>
        </authorList>
    </citation>
    <scope>NUCLEOTIDE SEQUENCE [LARGE SCALE GENOMIC DNA]</scope>
    <source>
        <strain evidence="6 7">CBS 393.64</strain>
    </source>
</reference>
<evidence type="ECO:0000256" key="4">
    <source>
        <dbReference type="ARBA" id="ARBA00022827"/>
    </source>
</evidence>
<evidence type="ECO:0000256" key="2">
    <source>
        <dbReference type="ARBA" id="ARBA00010139"/>
    </source>
</evidence>
<keyword evidence="3" id="KW-0285">Flavoprotein</keyword>
<protein>
    <submittedName>
        <fullName evidence="6">Uncharacterized protein</fullName>
    </submittedName>
</protein>
<gene>
    <name evidence="6" type="ORF">T310_6336</name>
</gene>
<dbReference type="AlphaFoldDB" id="A0A0F4YNL6"/>
<organism evidence="6 7">
    <name type="scientific">Rasamsonia emersonii (strain ATCC 16479 / CBS 393.64 / IMI 116815)</name>
    <dbReference type="NCBI Taxonomy" id="1408163"/>
    <lineage>
        <taxon>Eukaryota</taxon>
        <taxon>Fungi</taxon>
        <taxon>Dikarya</taxon>
        <taxon>Ascomycota</taxon>
        <taxon>Pezizomycotina</taxon>
        <taxon>Eurotiomycetes</taxon>
        <taxon>Eurotiomycetidae</taxon>
        <taxon>Eurotiales</taxon>
        <taxon>Trichocomaceae</taxon>
        <taxon>Rasamsonia</taxon>
    </lineage>
</organism>
<accession>A0A0F4YNL6</accession>
<dbReference type="Proteomes" id="UP000053958">
    <property type="component" value="Unassembled WGS sequence"/>
</dbReference>
<evidence type="ECO:0000313" key="6">
    <source>
        <dbReference type="EMBL" id="KKA19680.1"/>
    </source>
</evidence>
<dbReference type="GeneID" id="25318638"/>
<evidence type="ECO:0000313" key="7">
    <source>
        <dbReference type="Proteomes" id="UP000053958"/>
    </source>
</evidence>
<dbReference type="OrthoDB" id="74360at2759"/>
<comment type="caution">
    <text evidence="6">The sequence shown here is derived from an EMBL/GenBank/DDBJ whole genome shotgun (WGS) entry which is preliminary data.</text>
</comment>
<dbReference type="STRING" id="1408163.A0A0F4YNL6"/>
<proteinExistence type="inferred from homology"/>
<dbReference type="InterPro" id="IPR036188">
    <property type="entry name" value="FAD/NAD-bd_sf"/>
</dbReference>
<dbReference type="PANTHER" id="PTHR42877:SF11">
    <property type="entry name" value="MONOOXYGENASE, PUTATIVE (AFU_ORTHOLOGUE AFUA_6G13790)-RELATED"/>
    <property type="match status" value="1"/>
</dbReference>
<dbReference type="PANTHER" id="PTHR42877">
    <property type="entry name" value="L-ORNITHINE N(5)-MONOOXYGENASE-RELATED"/>
    <property type="match status" value="1"/>
</dbReference>
<keyword evidence="4" id="KW-0274">FAD</keyword>
<name>A0A0F4YNL6_RASE3</name>
<dbReference type="Pfam" id="PF13450">
    <property type="entry name" value="NAD_binding_8"/>
    <property type="match status" value="1"/>
</dbReference>
<dbReference type="SUPFAM" id="SSF51905">
    <property type="entry name" value="FAD/NAD(P)-binding domain"/>
    <property type="match status" value="1"/>
</dbReference>
<feature type="region of interest" description="Disordered" evidence="5">
    <location>
        <begin position="1"/>
        <end position="25"/>
    </location>
</feature>